<comment type="caution">
    <text evidence="3">The sequence shown here is derived from an EMBL/GenBank/DDBJ whole genome shotgun (WGS) entry which is preliminary data.</text>
</comment>
<organism evidence="3 5">
    <name type="scientific">Calicophoron daubneyi</name>
    <name type="common">Rumen fluke</name>
    <name type="synonym">Paramphistomum daubneyi</name>
    <dbReference type="NCBI Taxonomy" id="300641"/>
    <lineage>
        <taxon>Eukaryota</taxon>
        <taxon>Metazoa</taxon>
        <taxon>Spiralia</taxon>
        <taxon>Lophotrochozoa</taxon>
        <taxon>Platyhelminthes</taxon>
        <taxon>Trematoda</taxon>
        <taxon>Digenea</taxon>
        <taxon>Plagiorchiida</taxon>
        <taxon>Pronocephalata</taxon>
        <taxon>Paramphistomoidea</taxon>
        <taxon>Paramphistomidae</taxon>
        <taxon>Calicophoron</taxon>
    </lineage>
</organism>
<proteinExistence type="predicted"/>
<dbReference type="Proteomes" id="UP001497525">
    <property type="component" value="Unassembled WGS sequence"/>
</dbReference>
<dbReference type="Pfam" id="PF23055">
    <property type="entry name" value="DUF7041"/>
    <property type="match status" value="1"/>
</dbReference>
<reference evidence="3" key="1">
    <citation type="submission" date="2024-06" db="EMBL/GenBank/DDBJ databases">
        <authorList>
            <person name="Liu X."/>
            <person name="Lenzi L."/>
            <person name="Haldenby T S."/>
            <person name="Uol C."/>
        </authorList>
    </citation>
    <scope>NUCLEOTIDE SEQUENCE</scope>
</reference>
<sequence length="275" mass="30872">MAEQAEIDAVTRAKATIRPSIKIPEFLPTDPELWIGQLELQFTTLGITNQADKFAYLAANLPATLVVEVRDIVLHPPTERPYDTLRTAILQRATPSQESRLRQLLEGLQLGDKKPSQLLRQMRALAGPTIGPNESLLRQLWLQQLPPTVQPITCMLPDDLALDKVAEAVDKAIDAMRPEVHQMTQETVHPSTSATSENADTSTILQQIYRGINQLTTEIRASNARQRSRSRIRNNRPGSPRRRYSSATGICWYHFKFGPKARKCASPCNYKSPEN</sequence>
<name>A0AAV2T5T6_CALDB</name>
<feature type="domain" description="DUF7041" evidence="2">
    <location>
        <begin position="23"/>
        <end position="106"/>
    </location>
</feature>
<feature type="compositionally biased region" description="Basic residues" evidence="1">
    <location>
        <begin position="226"/>
        <end position="244"/>
    </location>
</feature>
<evidence type="ECO:0000313" key="4">
    <source>
        <dbReference type="EMBL" id="CAL5142233.1"/>
    </source>
</evidence>
<dbReference type="PANTHER" id="PTHR33327:SF3">
    <property type="entry name" value="RNA-DIRECTED DNA POLYMERASE"/>
    <property type="match status" value="1"/>
</dbReference>
<evidence type="ECO:0000256" key="1">
    <source>
        <dbReference type="SAM" id="MobiDB-lite"/>
    </source>
</evidence>
<feature type="region of interest" description="Disordered" evidence="1">
    <location>
        <begin position="222"/>
        <end position="244"/>
    </location>
</feature>
<dbReference type="AlphaFoldDB" id="A0AAV2T5T6"/>
<dbReference type="EMBL" id="CAXLJL010000978">
    <property type="protein sequence ID" value="CAL5142233.1"/>
    <property type="molecule type" value="Genomic_DNA"/>
</dbReference>
<dbReference type="PANTHER" id="PTHR33327">
    <property type="entry name" value="ENDONUCLEASE"/>
    <property type="match status" value="1"/>
</dbReference>
<protein>
    <recommendedName>
        <fullName evidence="2">DUF7041 domain-containing protein</fullName>
    </recommendedName>
</protein>
<evidence type="ECO:0000313" key="3">
    <source>
        <dbReference type="EMBL" id="CAL5132807.1"/>
    </source>
</evidence>
<evidence type="ECO:0000259" key="2">
    <source>
        <dbReference type="Pfam" id="PF23055"/>
    </source>
</evidence>
<dbReference type="InterPro" id="IPR055469">
    <property type="entry name" value="DUF7041"/>
</dbReference>
<dbReference type="EMBL" id="CAXLJL010000137">
    <property type="protein sequence ID" value="CAL5132807.1"/>
    <property type="molecule type" value="Genomic_DNA"/>
</dbReference>
<evidence type="ECO:0000313" key="5">
    <source>
        <dbReference type="Proteomes" id="UP001497525"/>
    </source>
</evidence>
<gene>
    <name evidence="4" type="ORF">CDAUBV1_LOCUS17486</name>
    <name evidence="3" type="ORF">CDAUBV1_LOCUS5646</name>
</gene>
<accession>A0AAV2T5T6</accession>